<organism evidence="1 2">
    <name type="scientific">Amborella trichopoda</name>
    <dbReference type="NCBI Taxonomy" id="13333"/>
    <lineage>
        <taxon>Eukaryota</taxon>
        <taxon>Viridiplantae</taxon>
        <taxon>Streptophyta</taxon>
        <taxon>Embryophyta</taxon>
        <taxon>Tracheophyta</taxon>
        <taxon>Spermatophyta</taxon>
        <taxon>Magnoliopsida</taxon>
        <taxon>Amborellales</taxon>
        <taxon>Amborellaceae</taxon>
        <taxon>Amborella</taxon>
    </lineage>
</organism>
<gene>
    <name evidence="1" type="ORF">AMTR_s00041p00100070</name>
</gene>
<keyword evidence="2" id="KW-1185">Reference proteome</keyword>
<evidence type="ECO:0000313" key="2">
    <source>
        <dbReference type="Proteomes" id="UP000017836"/>
    </source>
</evidence>
<evidence type="ECO:0000313" key="1">
    <source>
        <dbReference type="EMBL" id="ERN13330.1"/>
    </source>
</evidence>
<dbReference type="AlphaFoldDB" id="W1Q0A4"/>
<reference evidence="2" key="1">
    <citation type="journal article" date="2013" name="Science">
        <title>The Amborella genome and the evolution of flowering plants.</title>
        <authorList>
            <consortium name="Amborella Genome Project"/>
        </authorList>
    </citation>
    <scope>NUCLEOTIDE SEQUENCE [LARGE SCALE GENOMIC DNA]</scope>
</reference>
<protein>
    <submittedName>
        <fullName evidence="1">Uncharacterized protein</fullName>
    </submittedName>
</protein>
<accession>W1Q0A4</accession>
<proteinExistence type="predicted"/>
<dbReference type="HOGENOM" id="CLU_1436238_0_0_1"/>
<dbReference type="Gramene" id="ERN13330">
    <property type="protein sequence ID" value="ERN13330"/>
    <property type="gene ID" value="AMTR_s00041p00100070"/>
</dbReference>
<dbReference type="EMBL" id="KI392588">
    <property type="protein sequence ID" value="ERN13330.1"/>
    <property type="molecule type" value="Genomic_DNA"/>
</dbReference>
<name>W1Q0A4_AMBTC</name>
<sequence length="189" mass="21032">MEHGMLCRPRSPRVYVDVVGASLLTLEHIEMQKPLPSSSPTAGGLKAVDGGCFLSLFWLALILVITNNRWSSTIVFQRLIDSWSKMYPLLHRRAGRKSRFIPRPSFEALAVDPLAIVVIEKDIENLELEEGEFVPPALEAFGEDGVAAEVEVKEQGLVLVELEVSPPLSILHHEVRPLMLQFVSDNPRG</sequence>
<dbReference type="Proteomes" id="UP000017836">
    <property type="component" value="Unassembled WGS sequence"/>
</dbReference>